<accession>A0A6I4U0F9</accession>
<dbReference type="Proteomes" id="UP000469430">
    <property type="component" value="Unassembled WGS sequence"/>
</dbReference>
<keyword evidence="2" id="KW-1185">Reference proteome</keyword>
<proteinExistence type="predicted"/>
<organism evidence="1 2">
    <name type="scientific">Croceibacterium xixiisoli</name>
    <dbReference type="NCBI Taxonomy" id="1476466"/>
    <lineage>
        <taxon>Bacteria</taxon>
        <taxon>Pseudomonadati</taxon>
        <taxon>Pseudomonadota</taxon>
        <taxon>Alphaproteobacteria</taxon>
        <taxon>Sphingomonadales</taxon>
        <taxon>Erythrobacteraceae</taxon>
        <taxon>Croceibacterium</taxon>
    </lineage>
</organism>
<dbReference type="EMBL" id="WTYJ01000003">
    <property type="protein sequence ID" value="MXP00438.1"/>
    <property type="molecule type" value="Genomic_DNA"/>
</dbReference>
<protein>
    <submittedName>
        <fullName evidence="1">Uncharacterized protein</fullName>
    </submittedName>
</protein>
<comment type="caution">
    <text evidence="1">The sequence shown here is derived from an EMBL/GenBank/DDBJ whole genome shotgun (WGS) entry which is preliminary data.</text>
</comment>
<dbReference type="OrthoDB" id="7562030at2"/>
<evidence type="ECO:0000313" key="1">
    <source>
        <dbReference type="EMBL" id="MXP00438.1"/>
    </source>
</evidence>
<sequence>MTKPRAPMTFGLAIKTVVGVLGPDQARQIVGRSKRTLEYWEDTDKPTLPTLDQAIALDTAFIAAGGGFAPILESYERQLNVSLTESFACRTALADDINAVAREMADAIGTSVRVIEPGACPKTIYRAVAEAEEAITALTIMLARLKSFLPGNGAAQERGNTNDG</sequence>
<dbReference type="RefSeq" id="WP_161392142.1">
    <property type="nucleotide sequence ID" value="NZ_JBHSCP010000002.1"/>
</dbReference>
<evidence type="ECO:0000313" key="2">
    <source>
        <dbReference type="Proteomes" id="UP000469430"/>
    </source>
</evidence>
<dbReference type="AlphaFoldDB" id="A0A6I4U0F9"/>
<gene>
    <name evidence="1" type="ORF">GRI97_15710</name>
</gene>
<reference evidence="1 2" key="1">
    <citation type="submission" date="2019-12" db="EMBL/GenBank/DDBJ databases">
        <title>Genomic-based taxomic classification of the family Erythrobacteraceae.</title>
        <authorList>
            <person name="Xu L."/>
        </authorList>
    </citation>
    <scope>NUCLEOTIDE SEQUENCE [LARGE SCALE GENOMIC DNA]</scope>
    <source>
        <strain evidence="1 2">S36</strain>
    </source>
</reference>
<name>A0A6I4U0F9_9SPHN</name>